<name>A0A8T0VPH9_PANVG</name>
<feature type="region of interest" description="Disordered" evidence="1">
    <location>
        <begin position="180"/>
        <end position="223"/>
    </location>
</feature>
<feature type="compositionally biased region" description="Pro residues" evidence="1">
    <location>
        <begin position="102"/>
        <end position="117"/>
    </location>
</feature>
<feature type="compositionally biased region" description="Low complexity" evidence="1">
    <location>
        <begin position="198"/>
        <end position="211"/>
    </location>
</feature>
<accession>A0A8T0VPH9</accession>
<keyword evidence="3" id="KW-1185">Reference proteome</keyword>
<comment type="caution">
    <text evidence="2">The sequence shown here is derived from an EMBL/GenBank/DDBJ whole genome shotgun (WGS) entry which is preliminary data.</text>
</comment>
<feature type="region of interest" description="Disordered" evidence="1">
    <location>
        <begin position="48"/>
        <end position="91"/>
    </location>
</feature>
<evidence type="ECO:0000256" key="1">
    <source>
        <dbReference type="SAM" id="MobiDB-lite"/>
    </source>
</evidence>
<gene>
    <name evidence="2" type="ORF">PVAP13_2NG472603</name>
</gene>
<dbReference type="EMBL" id="CM029040">
    <property type="protein sequence ID" value="KAG2636788.1"/>
    <property type="molecule type" value="Genomic_DNA"/>
</dbReference>
<feature type="region of interest" description="Disordered" evidence="1">
    <location>
        <begin position="98"/>
        <end position="117"/>
    </location>
</feature>
<evidence type="ECO:0000313" key="3">
    <source>
        <dbReference type="Proteomes" id="UP000823388"/>
    </source>
</evidence>
<protein>
    <submittedName>
        <fullName evidence="2">Uncharacterized protein</fullName>
    </submittedName>
</protein>
<proteinExistence type="predicted"/>
<organism evidence="2 3">
    <name type="scientific">Panicum virgatum</name>
    <name type="common">Blackwell switchgrass</name>
    <dbReference type="NCBI Taxonomy" id="38727"/>
    <lineage>
        <taxon>Eukaryota</taxon>
        <taxon>Viridiplantae</taxon>
        <taxon>Streptophyta</taxon>
        <taxon>Embryophyta</taxon>
        <taxon>Tracheophyta</taxon>
        <taxon>Spermatophyta</taxon>
        <taxon>Magnoliopsida</taxon>
        <taxon>Liliopsida</taxon>
        <taxon>Poales</taxon>
        <taxon>Poaceae</taxon>
        <taxon>PACMAD clade</taxon>
        <taxon>Panicoideae</taxon>
        <taxon>Panicodae</taxon>
        <taxon>Paniceae</taxon>
        <taxon>Panicinae</taxon>
        <taxon>Panicum</taxon>
        <taxon>Panicum sect. Hiantes</taxon>
    </lineage>
</organism>
<dbReference type="AlphaFoldDB" id="A0A8T0VPH9"/>
<reference evidence="2" key="1">
    <citation type="submission" date="2020-05" db="EMBL/GenBank/DDBJ databases">
        <title>WGS assembly of Panicum virgatum.</title>
        <authorList>
            <person name="Lovell J.T."/>
            <person name="Jenkins J."/>
            <person name="Shu S."/>
            <person name="Juenger T.E."/>
            <person name="Schmutz J."/>
        </authorList>
    </citation>
    <scope>NUCLEOTIDE SEQUENCE</scope>
    <source>
        <strain evidence="2">AP13</strain>
    </source>
</reference>
<evidence type="ECO:0000313" key="2">
    <source>
        <dbReference type="EMBL" id="KAG2636788.1"/>
    </source>
</evidence>
<dbReference type="Proteomes" id="UP000823388">
    <property type="component" value="Chromosome 2N"/>
</dbReference>
<sequence>MASATAPSMNAMVDTITDAVETAIARSNAPSGPPRFMLQSAVHRALRDINERRTPLRRSNGVRTADSARRSSPRTPSLQFAPGTGPTHGATMFVRRLGAPPSLLPRPPTPHPSALPRPSPSMTMMLPPVPSAVAAPWTEGGGTMAGRRGTPLASNSNAGAEAWPPGFAYDLDVVLPPPPPLPRGSSYADAAANRPRRGALPPGMALGAGFASPPTPGEAVPHL</sequence>